<gene>
    <name evidence="1" type="ORF">QFC24_004200</name>
</gene>
<reference evidence="1" key="1">
    <citation type="submission" date="2023-04" db="EMBL/GenBank/DDBJ databases">
        <title>Draft Genome sequencing of Naganishia species isolated from polar environments using Oxford Nanopore Technology.</title>
        <authorList>
            <person name="Leo P."/>
            <person name="Venkateswaran K."/>
        </authorList>
    </citation>
    <scope>NUCLEOTIDE SEQUENCE</scope>
    <source>
        <strain evidence="1">DBVPG 5303</strain>
    </source>
</reference>
<keyword evidence="2" id="KW-1185">Reference proteome</keyword>
<sequence>MPLYDIVNKHLIVSPHLHLPTPPTCSLLTLDRQYTYDNGWKYEFWLKSEKRIVYAIHGGPMSGRKNYQTCAVQEVRTGEIFQISWVEETGTVVSIIVDLTQKRITTYMAFSRGHWDYPEKAHGDKRNPEDFERWRKLAEVGKNTDREVIPEQATIDTITEGRGDLEDIDENAPTL</sequence>
<evidence type="ECO:0000313" key="2">
    <source>
        <dbReference type="Proteomes" id="UP001234202"/>
    </source>
</evidence>
<dbReference type="EMBL" id="JASBWV010000014">
    <property type="protein sequence ID" value="KAJ9122770.1"/>
    <property type="molecule type" value="Genomic_DNA"/>
</dbReference>
<accession>A0ACC2XFE9</accession>
<name>A0ACC2XFE9_9TREE</name>
<organism evidence="1 2">
    <name type="scientific">Naganishia onofrii</name>
    <dbReference type="NCBI Taxonomy" id="1851511"/>
    <lineage>
        <taxon>Eukaryota</taxon>
        <taxon>Fungi</taxon>
        <taxon>Dikarya</taxon>
        <taxon>Basidiomycota</taxon>
        <taxon>Agaricomycotina</taxon>
        <taxon>Tremellomycetes</taxon>
        <taxon>Filobasidiales</taxon>
        <taxon>Filobasidiaceae</taxon>
        <taxon>Naganishia</taxon>
    </lineage>
</organism>
<protein>
    <submittedName>
        <fullName evidence="1">Uncharacterized protein</fullName>
    </submittedName>
</protein>
<dbReference type="Proteomes" id="UP001234202">
    <property type="component" value="Unassembled WGS sequence"/>
</dbReference>
<proteinExistence type="predicted"/>
<evidence type="ECO:0000313" key="1">
    <source>
        <dbReference type="EMBL" id="KAJ9122770.1"/>
    </source>
</evidence>
<comment type="caution">
    <text evidence="1">The sequence shown here is derived from an EMBL/GenBank/DDBJ whole genome shotgun (WGS) entry which is preliminary data.</text>
</comment>